<sequence>MCELIENTSTKKKMKKGSRFLRGVKKLLCCCWCKAQQQDEEVDEYVVVEPPRQDEGEKDGVSDSLADSTSETAPSLPVMCGHSPESESAQRLSGECEALEDPEREAEQTAYIDEALIAKIYALIDEESAKPSPAEAPGCVEQQGNADKQTESRAAKRRRRRRKKKVRHDEEDGGGEKSEAVVTPAAITPPKSEPQSVSRKPKEPRRGNNCRREEERNRVRLSWQESTVKLAVPVPPNRRRHVIGTRGHTIRQLQQQYPAVRVSVPRPQDLKSREVTIVGPKTQAYAVALQITRRLQAVEEKLLGAEQRRQERKVVSLKVEVAPPMRRHVVSPGGETLRKLA</sequence>
<proteinExistence type="predicted"/>
<feature type="compositionally biased region" description="Basic and acidic residues" evidence="2">
    <location>
        <begin position="200"/>
        <end position="218"/>
    </location>
</feature>
<feature type="region of interest" description="Disordered" evidence="2">
    <location>
        <begin position="129"/>
        <end position="218"/>
    </location>
</feature>
<gene>
    <name evidence="4" type="ORF">E2C01_060930</name>
</gene>
<dbReference type="AlphaFoldDB" id="A0A5B7HBV5"/>
<evidence type="ECO:0000256" key="2">
    <source>
        <dbReference type="SAM" id="MobiDB-lite"/>
    </source>
</evidence>
<feature type="domain" description="K Homology" evidence="3">
    <location>
        <begin position="226"/>
        <end position="296"/>
    </location>
</feature>
<evidence type="ECO:0000259" key="3">
    <source>
        <dbReference type="SMART" id="SM00322"/>
    </source>
</evidence>
<dbReference type="Pfam" id="PF00013">
    <property type="entry name" value="KH_1"/>
    <property type="match status" value="1"/>
</dbReference>
<dbReference type="InterPro" id="IPR036612">
    <property type="entry name" value="KH_dom_type_1_sf"/>
</dbReference>
<dbReference type="Proteomes" id="UP000324222">
    <property type="component" value="Unassembled WGS sequence"/>
</dbReference>
<dbReference type="InterPro" id="IPR004088">
    <property type="entry name" value="KH_dom_type_1"/>
</dbReference>
<feature type="compositionally biased region" description="Basic and acidic residues" evidence="2">
    <location>
        <begin position="51"/>
        <end position="61"/>
    </location>
</feature>
<dbReference type="InterPro" id="IPR004087">
    <property type="entry name" value="KH_dom"/>
</dbReference>
<accession>A0A5B7HBV5</accession>
<dbReference type="SMART" id="SM00322">
    <property type="entry name" value="KH"/>
    <property type="match status" value="1"/>
</dbReference>
<dbReference type="Gene3D" id="3.30.1370.10">
    <property type="entry name" value="K Homology domain, type 1"/>
    <property type="match status" value="1"/>
</dbReference>
<organism evidence="4 5">
    <name type="scientific">Portunus trituberculatus</name>
    <name type="common">Swimming crab</name>
    <name type="synonym">Neptunus trituberculatus</name>
    <dbReference type="NCBI Taxonomy" id="210409"/>
    <lineage>
        <taxon>Eukaryota</taxon>
        <taxon>Metazoa</taxon>
        <taxon>Ecdysozoa</taxon>
        <taxon>Arthropoda</taxon>
        <taxon>Crustacea</taxon>
        <taxon>Multicrustacea</taxon>
        <taxon>Malacostraca</taxon>
        <taxon>Eumalacostraca</taxon>
        <taxon>Eucarida</taxon>
        <taxon>Decapoda</taxon>
        <taxon>Pleocyemata</taxon>
        <taxon>Brachyura</taxon>
        <taxon>Eubrachyura</taxon>
        <taxon>Portunoidea</taxon>
        <taxon>Portunidae</taxon>
        <taxon>Portuninae</taxon>
        <taxon>Portunus</taxon>
    </lineage>
</organism>
<keyword evidence="1" id="KW-0694">RNA-binding</keyword>
<comment type="caution">
    <text evidence="4">The sequence shown here is derived from an EMBL/GenBank/DDBJ whole genome shotgun (WGS) entry which is preliminary data.</text>
</comment>
<dbReference type="EMBL" id="VSRR010025261">
    <property type="protein sequence ID" value="MPC66777.1"/>
    <property type="molecule type" value="Genomic_DNA"/>
</dbReference>
<name>A0A5B7HBV5_PORTR</name>
<keyword evidence="5" id="KW-1185">Reference proteome</keyword>
<evidence type="ECO:0000256" key="1">
    <source>
        <dbReference type="PROSITE-ProRule" id="PRU00117"/>
    </source>
</evidence>
<dbReference type="PROSITE" id="PS50084">
    <property type="entry name" value="KH_TYPE_1"/>
    <property type="match status" value="1"/>
</dbReference>
<dbReference type="GO" id="GO:0003723">
    <property type="term" value="F:RNA binding"/>
    <property type="evidence" value="ECO:0007669"/>
    <property type="project" value="UniProtKB-UniRule"/>
</dbReference>
<evidence type="ECO:0000313" key="4">
    <source>
        <dbReference type="EMBL" id="MPC66777.1"/>
    </source>
</evidence>
<reference evidence="4 5" key="1">
    <citation type="submission" date="2019-05" db="EMBL/GenBank/DDBJ databases">
        <title>Another draft genome of Portunus trituberculatus and its Hox gene families provides insights of decapod evolution.</title>
        <authorList>
            <person name="Jeong J.-H."/>
            <person name="Song I."/>
            <person name="Kim S."/>
            <person name="Choi T."/>
            <person name="Kim D."/>
            <person name="Ryu S."/>
            <person name="Kim W."/>
        </authorList>
    </citation>
    <scope>NUCLEOTIDE SEQUENCE [LARGE SCALE GENOMIC DNA]</scope>
    <source>
        <tissue evidence="4">Muscle</tissue>
    </source>
</reference>
<dbReference type="SUPFAM" id="SSF54791">
    <property type="entry name" value="Eukaryotic type KH-domain (KH-domain type I)"/>
    <property type="match status" value="1"/>
</dbReference>
<feature type="compositionally biased region" description="Basic and acidic residues" evidence="2">
    <location>
        <begin position="167"/>
        <end position="179"/>
    </location>
</feature>
<protein>
    <recommendedName>
        <fullName evidence="3">K Homology domain-containing protein</fullName>
    </recommendedName>
</protein>
<evidence type="ECO:0000313" key="5">
    <source>
        <dbReference type="Proteomes" id="UP000324222"/>
    </source>
</evidence>
<dbReference type="GO" id="GO:0010468">
    <property type="term" value="P:regulation of gene expression"/>
    <property type="evidence" value="ECO:0007669"/>
    <property type="project" value="UniProtKB-ARBA"/>
</dbReference>
<feature type="region of interest" description="Disordered" evidence="2">
    <location>
        <begin position="49"/>
        <end position="105"/>
    </location>
</feature>
<feature type="compositionally biased region" description="Basic residues" evidence="2">
    <location>
        <begin position="155"/>
        <end position="166"/>
    </location>
</feature>